<evidence type="ECO:0000256" key="4">
    <source>
        <dbReference type="ARBA" id="ARBA00022827"/>
    </source>
</evidence>
<feature type="binding site" evidence="5">
    <location>
        <position position="216"/>
    </location>
    <ligand>
        <name>FAD</name>
        <dbReference type="ChEBI" id="CHEBI:57692"/>
    </ligand>
</feature>
<evidence type="ECO:0000259" key="8">
    <source>
        <dbReference type="PROSITE" id="PS00624"/>
    </source>
</evidence>
<protein>
    <submittedName>
        <fullName evidence="9">Choline dehydrogenase</fullName>
    </submittedName>
</protein>
<keyword evidence="3 6" id="KW-0285">Flavoprotein</keyword>
<dbReference type="Proteomes" id="UP000199110">
    <property type="component" value="Unassembled WGS sequence"/>
</dbReference>
<evidence type="ECO:0000256" key="3">
    <source>
        <dbReference type="ARBA" id="ARBA00022630"/>
    </source>
</evidence>
<dbReference type="AlphaFoldDB" id="A0A1I3QYL9"/>
<evidence type="ECO:0000313" key="9">
    <source>
        <dbReference type="EMBL" id="SFJ38381.1"/>
    </source>
</evidence>
<dbReference type="SUPFAM" id="SSF51905">
    <property type="entry name" value="FAD/NAD(P)-binding domain"/>
    <property type="match status" value="1"/>
</dbReference>
<dbReference type="Pfam" id="PF05199">
    <property type="entry name" value="GMC_oxred_C"/>
    <property type="match status" value="1"/>
</dbReference>
<evidence type="ECO:0000313" key="10">
    <source>
        <dbReference type="Proteomes" id="UP000199110"/>
    </source>
</evidence>
<dbReference type="RefSeq" id="WP_092782200.1">
    <property type="nucleotide sequence ID" value="NZ_FORA01000003.1"/>
</dbReference>
<evidence type="ECO:0000256" key="1">
    <source>
        <dbReference type="ARBA" id="ARBA00001974"/>
    </source>
</evidence>
<dbReference type="OrthoDB" id="9785276at2"/>
<dbReference type="SUPFAM" id="SSF54373">
    <property type="entry name" value="FAD-linked reductases, C-terminal domain"/>
    <property type="match status" value="1"/>
</dbReference>
<dbReference type="InterPro" id="IPR007867">
    <property type="entry name" value="GMC_OxRtase_C"/>
</dbReference>
<feature type="binding site" evidence="5">
    <location>
        <position position="84"/>
    </location>
    <ligand>
        <name>FAD</name>
        <dbReference type="ChEBI" id="CHEBI:57692"/>
    </ligand>
</feature>
<gene>
    <name evidence="9" type="ORF">SAMN04488095_2697</name>
</gene>
<evidence type="ECO:0000256" key="6">
    <source>
        <dbReference type="RuleBase" id="RU003968"/>
    </source>
</evidence>
<feature type="domain" description="Glucose-methanol-choline oxidoreductase N-terminal" evidence="8">
    <location>
        <begin position="248"/>
        <end position="262"/>
    </location>
</feature>
<dbReference type="GO" id="GO:0016614">
    <property type="term" value="F:oxidoreductase activity, acting on CH-OH group of donors"/>
    <property type="evidence" value="ECO:0007669"/>
    <property type="project" value="InterPro"/>
</dbReference>
<comment type="cofactor">
    <cofactor evidence="1 5">
        <name>FAD</name>
        <dbReference type="ChEBI" id="CHEBI:57692"/>
    </cofactor>
</comment>
<dbReference type="InterPro" id="IPR036188">
    <property type="entry name" value="FAD/NAD-bd_sf"/>
</dbReference>
<dbReference type="InterPro" id="IPR000172">
    <property type="entry name" value="GMC_OxRdtase_N"/>
</dbReference>
<dbReference type="PANTHER" id="PTHR11552:SF147">
    <property type="entry name" value="CHOLINE DEHYDROGENASE, MITOCHONDRIAL"/>
    <property type="match status" value="1"/>
</dbReference>
<dbReference type="Gene3D" id="3.50.50.60">
    <property type="entry name" value="FAD/NAD(P)-binding domain"/>
    <property type="match status" value="1"/>
</dbReference>
<keyword evidence="4 5" id="KW-0274">FAD</keyword>
<dbReference type="GO" id="GO:0050660">
    <property type="term" value="F:flavin adenine dinucleotide binding"/>
    <property type="evidence" value="ECO:0007669"/>
    <property type="project" value="InterPro"/>
</dbReference>
<dbReference type="Gene3D" id="3.30.560.10">
    <property type="entry name" value="Glucose Oxidase, domain 3"/>
    <property type="match status" value="1"/>
</dbReference>
<evidence type="ECO:0000256" key="2">
    <source>
        <dbReference type="ARBA" id="ARBA00010790"/>
    </source>
</evidence>
<accession>A0A1I3QYL9</accession>
<evidence type="ECO:0000259" key="7">
    <source>
        <dbReference type="PROSITE" id="PS00623"/>
    </source>
</evidence>
<proteinExistence type="inferred from homology"/>
<reference evidence="9 10" key="1">
    <citation type="submission" date="2016-10" db="EMBL/GenBank/DDBJ databases">
        <authorList>
            <person name="de Groot N.N."/>
        </authorList>
    </citation>
    <scope>NUCLEOTIDE SEQUENCE [LARGE SCALE GENOMIC DNA]</scope>
    <source>
        <strain evidence="9 10">DSM 19073</strain>
    </source>
</reference>
<feature type="domain" description="Glucose-methanol-choline oxidoreductase N-terminal" evidence="7">
    <location>
        <begin position="82"/>
        <end position="105"/>
    </location>
</feature>
<dbReference type="EMBL" id="FORA01000003">
    <property type="protein sequence ID" value="SFJ38381.1"/>
    <property type="molecule type" value="Genomic_DNA"/>
</dbReference>
<dbReference type="InterPro" id="IPR012132">
    <property type="entry name" value="GMC_OxRdtase"/>
</dbReference>
<dbReference type="PROSITE" id="PS51257">
    <property type="entry name" value="PROKAR_LIPOPROTEIN"/>
    <property type="match status" value="1"/>
</dbReference>
<evidence type="ECO:0000256" key="5">
    <source>
        <dbReference type="PIRSR" id="PIRSR000137-2"/>
    </source>
</evidence>
<keyword evidence="10" id="KW-1185">Reference proteome</keyword>
<comment type="similarity">
    <text evidence="2 6">Belongs to the GMC oxidoreductase family.</text>
</comment>
<dbReference type="Pfam" id="PF00732">
    <property type="entry name" value="GMC_oxred_N"/>
    <property type="match status" value="1"/>
</dbReference>
<sequence length="521" mass="55380">MTKQADIVIVGGGSAGCVMAARLSQDPSRQVMLVEAGGAGGNPLLHLPAGLAEVLGNGIADWGYHTEPQPGLNDRRIRWPRGKVLGGSSAINAMCYFRGDLSDYDAWGHGWSGAEALHLFKAAECHSEGVGQWHGDDGPLHVTRPDWFHPATARFLSAGRQAGHADVPDFAAPDRDGVGRYDTTTHKGLRCSAARAYLTAEVRARPNLTILTGQQVARVLFDGTRAAGLALLDGTEITARQEVILCAGAIGTPQILMLSGVGPGSDLRDLGLSLVRDAPGVGGNLQDHLDINAMILTRPGSAIGYTPGFLPQALSAPVRWLRDRRGLLASNLAEGGGFARSREGLDKPDIQFHFLPALGENHGQTRNWGKTGVSLHACGLYPRARGRLRLRSADPMAKPVIDPNYLSADEDMAVLIAGGKMAVEILSQPAFDDIRLGWHKPDAVPASDAEWEATIRARADTIYHPVGTAAMGDVTDWEGRVEGVSGLRVVDASLMPTIVGGNTNAPVIMMAERISRRMAEA</sequence>
<dbReference type="STRING" id="390807.SAMN04488095_2697"/>
<dbReference type="PANTHER" id="PTHR11552">
    <property type="entry name" value="GLUCOSE-METHANOL-CHOLINE GMC OXIDOREDUCTASE"/>
    <property type="match status" value="1"/>
</dbReference>
<name>A0A1I3QYL9_9RHOB</name>
<dbReference type="PROSITE" id="PS00624">
    <property type="entry name" value="GMC_OXRED_2"/>
    <property type="match status" value="1"/>
</dbReference>
<dbReference type="PROSITE" id="PS00623">
    <property type="entry name" value="GMC_OXRED_1"/>
    <property type="match status" value="1"/>
</dbReference>
<organism evidence="9 10">
    <name type="scientific">Jannaschia pohangensis</name>
    <dbReference type="NCBI Taxonomy" id="390807"/>
    <lineage>
        <taxon>Bacteria</taxon>
        <taxon>Pseudomonadati</taxon>
        <taxon>Pseudomonadota</taxon>
        <taxon>Alphaproteobacteria</taxon>
        <taxon>Rhodobacterales</taxon>
        <taxon>Roseobacteraceae</taxon>
        <taxon>Jannaschia</taxon>
    </lineage>
</organism>
<dbReference type="PIRSF" id="PIRSF000137">
    <property type="entry name" value="Alcohol_oxidase"/>
    <property type="match status" value="1"/>
</dbReference>